<evidence type="ECO:0000259" key="10">
    <source>
        <dbReference type="PROSITE" id="PS50011"/>
    </source>
</evidence>
<evidence type="ECO:0000256" key="3">
    <source>
        <dbReference type="ARBA" id="ARBA00022741"/>
    </source>
</evidence>
<dbReference type="Proteomes" id="UP000663828">
    <property type="component" value="Unassembled WGS sequence"/>
</dbReference>
<keyword evidence="8" id="KW-0812">Transmembrane</keyword>
<feature type="chain" id="PRO_5032765206" description="Protein kinase domain-containing protein" evidence="9">
    <location>
        <begin position="19"/>
        <end position="1074"/>
    </location>
</feature>
<gene>
    <name evidence="11" type="ORF">XAT740_LOCUS11875</name>
</gene>
<evidence type="ECO:0000256" key="1">
    <source>
        <dbReference type="ARBA" id="ARBA00022527"/>
    </source>
</evidence>
<feature type="signal peptide" evidence="9">
    <location>
        <begin position="1"/>
        <end position="18"/>
    </location>
</feature>
<dbReference type="SUPFAM" id="SSF56112">
    <property type="entry name" value="Protein kinase-like (PK-like)"/>
    <property type="match status" value="1"/>
</dbReference>
<dbReference type="GO" id="GO:0035556">
    <property type="term" value="P:intracellular signal transduction"/>
    <property type="evidence" value="ECO:0007669"/>
    <property type="project" value="UniProtKB-ARBA"/>
</dbReference>
<feature type="region of interest" description="Disordered" evidence="7">
    <location>
        <begin position="1049"/>
        <end position="1074"/>
    </location>
</feature>
<evidence type="ECO:0000256" key="7">
    <source>
        <dbReference type="SAM" id="MobiDB-lite"/>
    </source>
</evidence>
<feature type="region of interest" description="Disordered" evidence="7">
    <location>
        <begin position="705"/>
        <end position="762"/>
    </location>
</feature>
<dbReference type="GO" id="GO:0005524">
    <property type="term" value="F:ATP binding"/>
    <property type="evidence" value="ECO:0007669"/>
    <property type="project" value="UniProtKB-UniRule"/>
</dbReference>
<keyword evidence="8" id="KW-1133">Transmembrane helix</keyword>
<dbReference type="Pfam" id="PF00069">
    <property type="entry name" value="Pkinase"/>
    <property type="match status" value="1"/>
</dbReference>
<evidence type="ECO:0000256" key="9">
    <source>
        <dbReference type="SAM" id="SignalP"/>
    </source>
</evidence>
<evidence type="ECO:0000256" key="8">
    <source>
        <dbReference type="SAM" id="Phobius"/>
    </source>
</evidence>
<evidence type="ECO:0000313" key="12">
    <source>
        <dbReference type="Proteomes" id="UP000663828"/>
    </source>
</evidence>
<keyword evidence="8" id="KW-0472">Membrane</keyword>
<feature type="compositionally biased region" description="Low complexity" evidence="7">
    <location>
        <begin position="676"/>
        <end position="689"/>
    </location>
</feature>
<keyword evidence="4" id="KW-0418">Kinase</keyword>
<protein>
    <recommendedName>
        <fullName evidence="10">Protein kinase domain-containing protein</fullName>
    </recommendedName>
</protein>
<keyword evidence="12" id="KW-1185">Reference proteome</keyword>
<dbReference type="Gene3D" id="3.10.20.90">
    <property type="entry name" value="Phosphatidylinositol 3-kinase Catalytic Subunit, Chain A, domain 1"/>
    <property type="match status" value="1"/>
</dbReference>
<feature type="region of interest" description="Disordered" evidence="7">
    <location>
        <begin position="631"/>
        <end position="693"/>
    </location>
</feature>
<keyword evidence="2" id="KW-0808">Transferase</keyword>
<name>A0A814F2H7_ADIRI</name>
<dbReference type="InterPro" id="IPR011009">
    <property type="entry name" value="Kinase-like_dom_sf"/>
</dbReference>
<dbReference type="GO" id="GO:0004674">
    <property type="term" value="F:protein serine/threonine kinase activity"/>
    <property type="evidence" value="ECO:0007669"/>
    <property type="project" value="UniProtKB-KW"/>
</dbReference>
<sequence>MNSIILFISLVSISIAYCAYNPIPIGSLIVSTTHTVSVMQPYELGGKDKLTTIFTALKNTTIIYTIFDSVERSLYVLYTNTWSNISYIGQLLSVEKLSSTVYQLPVSFNTFDASLLTSFSSDSDNKRAFYTDQNGTVTMFSMSGTMRTILYIPPSITSPIRQVSYSPEFNRLFIITDTTFDSCTDLDRNAISCEPAPPRGERFRTIAFDPSSTSPYVYVIDERTGIYQVALYNNTYIPYAIRPINTMGSYKNRHLAIYQNTYFCSGSVEDSNHYSILIIGKGSQTPRKIPFDVPIVALHLSNRNAKSIDENEETCFHGITYHDYRVAVILAAIFGTIMGIFMCFNALFCIDFFMTKRIIADLKKQIPDNLLEDRWNRLVNEKYAKLALELHRKKDDPPAKRKSSAAARKVLTSEHVQITNGDNTYQIPNPIPRISTYLRRKSESHLGRRRQSGENRTSSRSKERRSVALTKPMTKPIVPQIHIEDENQQQQGENVNHDDLVKNLYELAQVKSIMENPLEIVANIQAGLEQAIERKKPREQTIKFELDGQKRACCLVKPFTYLELLESIKTLFGNQVLSSLDSIRCVFSRGDALRLPIENDDDIMKVIAIAETNRATKLNFLLTRKKDFSGPRITAAKTPNDDSISISDDGRQADVDDGSIDSPPPGTVASYKRRTTMNTSTSTKSTTSNDGGLFIPELSDEIYSSGGSSIASRESSSSEASARKRLTAGQPLKRTGTGSTLSGSSALSSSSNSSNTSSSSSESCARQCSCSGYHYRSPQTPSNWKLGRQLGQGAFGKVFLCYDVDTGSELAIKQILIRGLDSETSREVKILECEINLFKQLNHERIVRYHGAARTSEYLQIFMEYMTGGSVREQILNYGALTEQLTRKYTRQIVDGLNYLHKNRFVHRDIKCANILRDISGNIKLGDFGTSRRLIAITNQNQPDSGTIGTAHWTAPEIIQGSIFGRKADIWSLGCTVVEMLTTGPPWQNLQPIAAIFHIATCDKPQYDLPENVSRHAREFIDACFTKDYHQRPTAEELFEHVFLADTHTHNNSHNHHHDQSSPNSTTNLTSISF</sequence>
<feature type="compositionally biased region" description="Low complexity" evidence="7">
    <location>
        <begin position="738"/>
        <end position="762"/>
    </location>
</feature>
<dbReference type="SMART" id="SM00220">
    <property type="entry name" value="S_TKc"/>
    <property type="match status" value="1"/>
</dbReference>
<dbReference type="EMBL" id="CAJNOR010000660">
    <property type="protein sequence ID" value="CAF0975025.1"/>
    <property type="molecule type" value="Genomic_DNA"/>
</dbReference>
<accession>A0A814F2H7</accession>
<feature type="domain" description="Protein kinase" evidence="10">
    <location>
        <begin position="784"/>
        <end position="1044"/>
    </location>
</feature>
<feature type="binding site" evidence="6">
    <location>
        <position position="813"/>
    </location>
    <ligand>
        <name>ATP</name>
        <dbReference type="ChEBI" id="CHEBI:30616"/>
    </ligand>
</feature>
<reference evidence="11" key="1">
    <citation type="submission" date="2021-02" db="EMBL/GenBank/DDBJ databases">
        <authorList>
            <person name="Nowell W R."/>
        </authorList>
    </citation>
    <scope>NUCLEOTIDE SEQUENCE</scope>
</reference>
<feature type="transmembrane region" description="Helical" evidence="8">
    <location>
        <begin position="326"/>
        <end position="354"/>
    </location>
</feature>
<keyword evidence="5 6" id="KW-0067">ATP-binding</keyword>
<organism evidence="11 12">
    <name type="scientific">Adineta ricciae</name>
    <name type="common">Rotifer</name>
    <dbReference type="NCBI Taxonomy" id="249248"/>
    <lineage>
        <taxon>Eukaryota</taxon>
        <taxon>Metazoa</taxon>
        <taxon>Spiralia</taxon>
        <taxon>Gnathifera</taxon>
        <taxon>Rotifera</taxon>
        <taxon>Eurotatoria</taxon>
        <taxon>Bdelloidea</taxon>
        <taxon>Adinetida</taxon>
        <taxon>Adinetidae</taxon>
        <taxon>Adineta</taxon>
    </lineage>
</organism>
<evidence type="ECO:0000256" key="2">
    <source>
        <dbReference type="ARBA" id="ARBA00022679"/>
    </source>
</evidence>
<comment type="caution">
    <text evidence="11">The sequence shown here is derived from an EMBL/GenBank/DDBJ whole genome shotgun (WGS) entry which is preliminary data.</text>
</comment>
<proteinExistence type="predicted"/>
<keyword evidence="1" id="KW-0723">Serine/threonine-protein kinase</keyword>
<dbReference type="PANTHER" id="PTHR11584:SF369">
    <property type="entry name" value="MITOGEN-ACTIVATED PROTEIN KINASE KINASE KINASE 19-RELATED"/>
    <property type="match status" value="1"/>
</dbReference>
<dbReference type="FunFam" id="1.10.510.10:FF:000071">
    <property type="entry name" value="Mitogen-activated protein kinase kinase kinase 3 isoform 2"/>
    <property type="match status" value="1"/>
</dbReference>
<feature type="region of interest" description="Disordered" evidence="7">
    <location>
        <begin position="439"/>
        <end position="473"/>
    </location>
</feature>
<evidence type="ECO:0000313" key="11">
    <source>
        <dbReference type="EMBL" id="CAF0975025.1"/>
    </source>
</evidence>
<evidence type="ECO:0000256" key="4">
    <source>
        <dbReference type="ARBA" id="ARBA00022777"/>
    </source>
</evidence>
<dbReference type="PROSITE" id="PS50011">
    <property type="entry name" value="PROTEIN_KINASE_DOM"/>
    <property type="match status" value="1"/>
</dbReference>
<dbReference type="PROSITE" id="PS00107">
    <property type="entry name" value="PROTEIN_KINASE_ATP"/>
    <property type="match status" value="1"/>
</dbReference>
<evidence type="ECO:0000256" key="5">
    <source>
        <dbReference type="ARBA" id="ARBA00022840"/>
    </source>
</evidence>
<dbReference type="InterPro" id="IPR000719">
    <property type="entry name" value="Prot_kinase_dom"/>
</dbReference>
<dbReference type="PANTHER" id="PTHR11584">
    <property type="entry name" value="SERINE/THREONINE PROTEIN KINASE"/>
    <property type="match status" value="1"/>
</dbReference>
<dbReference type="Gene3D" id="1.10.510.10">
    <property type="entry name" value="Transferase(Phosphotransferase) domain 1"/>
    <property type="match status" value="1"/>
</dbReference>
<evidence type="ECO:0000256" key="6">
    <source>
        <dbReference type="PROSITE-ProRule" id="PRU10141"/>
    </source>
</evidence>
<dbReference type="SUPFAM" id="SSF69322">
    <property type="entry name" value="Tricorn protease domain 2"/>
    <property type="match status" value="1"/>
</dbReference>
<dbReference type="InterPro" id="IPR017441">
    <property type="entry name" value="Protein_kinase_ATP_BS"/>
</dbReference>
<keyword evidence="3 6" id="KW-0547">Nucleotide-binding</keyword>
<feature type="compositionally biased region" description="Low complexity" evidence="7">
    <location>
        <begin position="705"/>
        <end position="720"/>
    </location>
</feature>
<dbReference type="AlphaFoldDB" id="A0A814F2H7"/>
<keyword evidence="9" id="KW-0732">Signal</keyword>